<evidence type="ECO:0000313" key="1">
    <source>
        <dbReference type="EMBL" id="KAJ7993712.1"/>
    </source>
</evidence>
<evidence type="ECO:0000313" key="2">
    <source>
        <dbReference type="Proteomes" id="UP001157502"/>
    </source>
</evidence>
<name>A0ACC2FQW1_DALPE</name>
<keyword evidence="2" id="KW-1185">Reference proteome</keyword>
<dbReference type="EMBL" id="CM055750">
    <property type="protein sequence ID" value="KAJ7993712.1"/>
    <property type="molecule type" value="Genomic_DNA"/>
</dbReference>
<protein>
    <submittedName>
        <fullName evidence="1">Uncharacterized protein</fullName>
    </submittedName>
</protein>
<comment type="caution">
    <text evidence="1">The sequence shown here is derived from an EMBL/GenBank/DDBJ whole genome shotgun (WGS) entry which is preliminary data.</text>
</comment>
<reference evidence="1" key="1">
    <citation type="submission" date="2021-05" db="EMBL/GenBank/DDBJ databases">
        <authorList>
            <person name="Pan Q."/>
            <person name="Jouanno E."/>
            <person name="Zahm M."/>
            <person name="Klopp C."/>
            <person name="Cabau C."/>
            <person name="Louis A."/>
            <person name="Berthelot C."/>
            <person name="Parey E."/>
            <person name="Roest Crollius H."/>
            <person name="Montfort J."/>
            <person name="Robinson-Rechavi M."/>
            <person name="Bouchez O."/>
            <person name="Lampietro C."/>
            <person name="Lopez Roques C."/>
            <person name="Donnadieu C."/>
            <person name="Postlethwait J."/>
            <person name="Bobe J."/>
            <person name="Dillon D."/>
            <person name="Chandos A."/>
            <person name="von Hippel F."/>
            <person name="Guiguen Y."/>
        </authorList>
    </citation>
    <scope>NUCLEOTIDE SEQUENCE</scope>
    <source>
        <strain evidence="1">YG-Jan2019</strain>
    </source>
</reference>
<sequence>MVKQQHYRHLSEGGNAARLESAVSSSSTVLMVDQQHNCHLSWSPTDHTFLWREKRTGLMWMIVGRTLSATSTNASTRHWNTDNATAAVTIISLMTNRREGALSREPANVPFS</sequence>
<dbReference type="Proteomes" id="UP001157502">
    <property type="component" value="Chromosome 23"/>
</dbReference>
<gene>
    <name evidence="1" type="ORF">DPEC_G00257520</name>
</gene>
<proteinExistence type="predicted"/>
<accession>A0ACC2FQW1</accession>
<organism evidence="1 2">
    <name type="scientific">Dallia pectoralis</name>
    <name type="common">Alaska blackfish</name>
    <dbReference type="NCBI Taxonomy" id="75939"/>
    <lineage>
        <taxon>Eukaryota</taxon>
        <taxon>Metazoa</taxon>
        <taxon>Chordata</taxon>
        <taxon>Craniata</taxon>
        <taxon>Vertebrata</taxon>
        <taxon>Euteleostomi</taxon>
        <taxon>Actinopterygii</taxon>
        <taxon>Neopterygii</taxon>
        <taxon>Teleostei</taxon>
        <taxon>Protacanthopterygii</taxon>
        <taxon>Esociformes</taxon>
        <taxon>Umbridae</taxon>
        <taxon>Dallia</taxon>
    </lineage>
</organism>